<dbReference type="PANTHER" id="PTHR43680">
    <property type="entry name" value="NITRATE REDUCTASE MOLYBDENUM COFACTOR ASSEMBLY CHAPERONE"/>
    <property type="match status" value="1"/>
</dbReference>
<dbReference type="STRING" id="1850250.LPB142_00650"/>
<protein>
    <submittedName>
        <fullName evidence="2">Nitrate reductase molybdenum cofactor assembly chaperone</fullName>
    </submittedName>
</protein>
<dbReference type="GO" id="GO:0016530">
    <property type="term" value="F:metallochaperone activity"/>
    <property type="evidence" value="ECO:0007669"/>
    <property type="project" value="TreeGrafter"/>
</dbReference>
<reference evidence="2 3" key="1">
    <citation type="submission" date="2016-10" db="EMBL/GenBank/DDBJ databases">
        <title>Rhodobacter sp. LPB0142, isolated from sea water.</title>
        <authorList>
            <person name="Kim E."/>
            <person name="Yi H."/>
        </authorList>
    </citation>
    <scope>NUCLEOTIDE SEQUENCE [LARGE SCALE GENOMIC DNA]</scope>
    <source>
        <strain evidence="2 3">LPB0142</strain>
    </source>
</reference>
<proteinExistence type="predicted"/>
<evidence type="ECO:0000313" key="3">
    <source>
        <dbReference type="Proteomes" id="UP000176562"/>
    </source>
</evidence>
<gene>
    <name evidence="2" type="ORF">LPB142_00650</name>
</gene>
<dbReference type="Pfam" id="PF02613">
    <property type="entry name" value="Nitrate_red_del"/>
    <property type="match status" value="1"/>
</dbReference>
<evidence type="ECO:0000313" key="2">
    <source>
        <dbReference type="EMBL" id="AOZ68008.1"/>
    </source>
</evidence>
<accession>A0A1D9M886</accession>
<dbReference type="InterPro" id="IPR003765">
    <property type="entry name" value="NO3_reductase_chaperone_NarJ"/>
</dbReference>
<dbReference type="PANTHER" id="PTHR43680:SF2">
    <property type="entry name" value="NITRATE REDUCTASE MOLYBDENUM COFACTOR ASSEMBLY CHAPERONE NARJ"/>
    <property type="match status" value="1"/>
</dbReference>
<sequence length="239" mass="26421">MSLSPQDRTLKAMSLILSYPTRELQQAMPEISGVLASESRLTAAARRALRPLTSQLATRDLYELQEQYVMLFDRSRALSLNLFEHVHGESRDRGGAMVSLLEAYRDGGYEPATTELPDHLPVLLEFLSTRPFVEAQETLADAAHIFEALTARLVRRESPYAVVFAALFQRSGGAPDQAAVAELLDQPDIDADDLEALDKVWEESEVRFGPDPNGGCPQVRDMLAQMDVPINPAPRATAE</sequence>
<evidence type="ECO:0000256" key="1">
    <source>
        <dbReference type="ARBA" id="ARBA00023063"/>
    </source>
</evidence>
<dbReference type="GO" id="GO:0051082">
    <property type="term" value="F:unfolded protein binding"/>
    <property type="evidence" value="ECO:0007669"/>
    <property type="project" value="InterPro"/>
</dbReference>
<dbReference type="InterPro" id="IPR020945">
    <property type="entry name" value="DMSO/NO3_reduct_chaperone"/>
</dbReference>
<dbReference type="GO" id="GO:0042128">
    <property type="term" value="P:nitrate assimilation"/>
    <property type="evidence" value="ECO:0007669"/>
    <property type="project" value="UniProtKB-KW"/>
</dbReference>
<dbReference type="RefSeq" id="WP_068768056.1">
    <property type="nucleotide sequence ID" value="NZ_CP017781.1"/>
</dbReference>
<keyword evidence="3" id="KW-1185">Reference proteome</keyword>
<dbReference type="NCBIfam" id="TIGR00684">
    <property type="entry name" value="narJ"/>
    <property type="match status" value="1"/>
</dbReference>
<dbReference type="KEGG" id="rhp:LPB142_00650"/>
<dbReference type="Proteomes" id="UP000176562">
    <property type="component" value="Chromosome"/>
</dbReference>
<dbReference type="AlphaFoldDB" id="A0A1D9M886"/>
<name>A0A1D9M886_9RHOB</name>
<organism evidence="2 3">
    <name type="scientific">Rhodobacter xanthinilyticus</name>
    <dbReference type="NCBI Taxonomy" id="1850250"/>
    <lineage>
        <taxon>Bacteria</taxon>
        <taxon>Pseudomonadati</taxon>
        <taxon>Pseudomonadota</taxon>
        <taxon>Alphaproteobacteria</taxon>
        <taxon>Rhodobacterales</taxon>
        <taxon>Rhodobacter group</taxon>
        <taxon>Rhodobacter</taxon>
    </lineage>
</organism>
<dbReference type="Gene3D" id="1.10.3480.10">
    <property type="entry name" value="TorD-like"/>
    <property type="match status" value="1"/>
</dbReference>
<dbReference type="GO" id="GO:0051131">
    <property type="term" value="P:chaperone-mediated protein complex assembly"/>
    <property type="evidence" value="ECO:0007669"/>
    <property type="project" value="InterPro"/>
</dbReference>
<dbReference type="SUPFAM" id="SSF89155">
    <property type="entry name" value="TorD-like"/>
    <property type="match status" value="1"/>
</dbReference>
<dbReference type="InterPro" id="IPR036411">
    <property type="entry name" value="TorD-like_sf"/>
</dbReference>
<keyword evidence="1" id="KW-0534">Nitrate assimilation</keyword>
<dbReference type="EMBL" id="CP017781">
    <property type="protein sequence ID" value="AOZ68008.1"/>
    <property type="molecule type" value="Genomic_DNA"/>
</dbReference>